<feature type="chain" id="PRO_5034516973" description="DNA mismatch repair protein MSH5" evidence="18">
    <location>
        <begin position="23"/>
        <end position="1040"/>
    </location>
</feature>
<proteinExistence type="inferred from homology"/>
<dbReference type="GO" id="GO:0005524">
    <property type="term" value="F:ATP binding"/>
    <property type="evidence" value="ECO:0007669"/>
    <property type="project" value="UniProtKB-KW"/>
</dbReference>
<keyword evidence="8" id="KW-0547">Nucleotide-binding</keyword>
<evidence type="ECO:0000259" key="19">
    <source>
        <dbReference type="PROSITE" id="PS00486"/>
    </source>
</evidence>
<evidence type="ECO:0000256" key="12">
    <source>
        <dbReference type="ARBA" id="ARBA00023136"/>
    </source>
</evidence>
<keyword evidence="7" id="KW-0812">Transmembrane</keyword>
<dbReference type="GO" id="GO:0005694">
    <property type="term" value="C:chromosome"/>
    <property type="evidence" value="ECO:0007669"/>
    <property type="project" value="UniProtKB-SubCell"/>
</dbReference>
<comment type="similarity">
    <text evidence="5">Belongs to the DNA mismatch repair MutS family.</text>
</comment>
<dbReference type="Gene3D" id="3.40.50.300">
    <property type="entry name" value="P-loop containing nucleotide triphosphate hydrolases"/>
    <property type="match status" value="1"/>
</dbReference>
<dbReference type="InterPro" id="IPR027417">
    <property type="entry name" value="P-loop_NTPase"/>
</dbReference>
<feature type="compositionally biased region" description="Low complexity" evidence="17">
    <location>
        <begin position="152"/>
        <end position="174"/>
    </location>
</feature>
<dbReference type="Pfam" id="PF05192">
    <property type="entry name" value="MutS_III"/>
    <property type="match status" value="1"/>
</dbReference>
<evidence type="ECO:0000256" key="9">
    <source>
        <dbReference type="ARBA" id="ARBA00022840"/>
    </source>
</evidence>
<feature type="region of interest" description="Disordered" evidence="17">
    <location>
        <begin position="132"/>
        <end position="223"/>
    </location>
</feature>
<feature type="domain" description="DNA mismatch repair proteins mutS family" evidence="19">
    <location>
        <begin position="859"/>
        <end position="875"/>
    </location>
</feature>
<accession>A0A8H4NTU5</accession>
<keyword evidence="11" id="KW-0238">DNA-binding</keyword>
<keyword evidence="9" id="KW-0067">ATP-binding</keyword>
<evidence type="ECO:0000256" key="4">
    <source>
        <dbReference type="ARBA" id="ARBA00006109"/>
    </source>
</evidence>
<dbReference type="InterPro" id="IPR036187">
    <property type="entry name" value="DNA_mismatch_repair_MutS_sf"/>
</dbReference>
<dbReference type="InterPro" id="IPR007696">
    <property type="entry name" value="DNA_mismatch_repair_MutS_core"/>
</dbReference>
<evidence type="ECO:0000256" key="11">
    <source>
        <dbReference type="ARBA" id="ARBA00023125"/>
    </source>
</evidence>
<keyword evidence="6" id="KW-0158">Chromosome</keyword>
<feature type="compositionally biased region" description="Polar residues" evidence="17">
    <location>
        <begin position="193"/>
        <end position="215"/>
    </location>
</feature>
<evidence type="ECO:0000313" key="21">
    <source>
        <dbReference type="Proteomes" id="UP000605986"/>
    </source>
</evidence>
<dbReference type="Pfam" id="PF00488">
    <property type="entry name" value="MutS_V"/>
    <property type="match status" value="1"/>
</dbReference>
<dbReference type="GO" id="GO:0006298">
    <property type="term" value="P:mismatch repair"/>
    <property type="evidence" value="ECO:0007669"/>
    <property type="project" value="InterPro"/>
</dbReference>
<evidence type="ECO:0000256" key="7">
    <source>
        <dbReference type="ARBA" id="ARBA00022692"/>
    </source>
</evidence>
<dbReference type="Pfam" id="PF10270">
    <property type="entry name" value="MMgT"/>
    <property type="match status" value="1"/>
</dbReference>
<evidence type="ECO:0000256" key="8">
    <source>
        <dbReference type="ARBA" id="ARBA00022741"/>
    </source>
</evidence>
<evidence type="ECO:0000256" key="13">
    <source>
        <dbReference type="ARBA" id="ARBA00023242"/>
    </source>
</evidence>
<organism evidence="20 21">
    <name type="scientific">Fusarium austroafricanum</name>
    <dbReference type="NCBI Taxonomy" id="2364996"/>
    <lineage>
        <taxon>Eukaryota</taxon>
        <taxon>Fungi</taxon>
        <taxon>Dikarya</taxon>
        <taxon>Ascomycota</taxon>
        <taxon>Pezizomycotina</taxon>
        <taxon>Sordariomycetes</taxon>
        <taxon>Hypocreomycetidae</taxon>
        <taxon>Hypocreales</taxon>
        <taxon>Nectriaceae</taxon>
        <taxon>Fusarium</taxon>
        <taxon>Fusarium concolor species complex</taxon>
    </lineage>
</organism>
<dbReference type="GO" id="GO:0012505">
    <property type="term" value="C:endomembrane system"/>
    <property type="evidence" value="ECO:0007669"/>
    <property type="project" value="UniProtKB-SubCell"/>
</dbReference>
<dbReference type="EMBL" id="JAADJG010000537">
    <property type="protein sequence ID" value="KAF4445068.1"/>
    <property type="molecule type" value="Genomic_DNA"/>
</dbReference>
<reference evidence="20" key="1">
    <citation type="submission" date="2020-01" db="EMBL/GenBank/DDBJ databases">
        <title>Identification and distribution of gene clusters putatively required for synthesis of sphingolipid metabolism inhibitors in phylogenetically diverse species of the filamentous fungus Fusarium.</title>
        <authorList>
            <person name="Kim H.-S."/>
            <person name="Busman M."/>
            <person name="Brown D.W."/>
            <person name="Divon H."/>
            <person name="Uhlig S."/>
            <person name="Proctor R.H."/>
        </authorList>
    </citation>
    <scope>NUCLEOTIDE SEQUENCE</scope>
    <source>
        <strain evidence="20">NRRL 53441</strain>
    </source>
</reference>
<comment type="caution">
    <text evidence="20">The sequence shown here is derived from an EMBL/GenBank/DDBJ whole genome shotgun (WGS) entry which is preliminary data.</text>
</comment>
<keyword evidence="18" id="KW-0732">Signal</keyword>
<dbReference type="AlphaFoldDB" id="A0A8H4NTU5"/>
<evidence type="ECO:0000256" key="18">
    <source>
        <dbReference type="SAM" id="SignalP"/>
    </source>
</evidence>
<keyword evidence="14" id="KW-0469">Meiosis</keyword>
<keyword evidence="21" id="KW-1185">Reference proteome</keyword>
<dbReference type="InterPro" id="IPR018937">
    <property type="entry name" value="MMgT"/>
</dbReference>
<dbReference type="PANTHER" id="PTHR11361">
    <property type="entry name" value="DNA MISMATCH REPAIR PROTEIN MUTS FAMILY MEMBER"/>
    <property type="match status" value="1"/>
</dbReference>
<dbReference type="SUPFAM" id="SSF48334">
    <property type="entry name" value="DNA repair protein MutS, domain III"/>
    <property type="match status" value="1"/>
</dbReference>
<feature type="compositionally biased region" description="Basic and acidic residues" evidence="17">
    <location>
        <begin position="180"/>
        <end position="191"/>
    </location>
</feature>
<dbReference type="PANTHER" id="PTHR11361:SF20">
    <property type="entry name" value="MUTS PROTEIN HOMOLOG 5"/>
    <property type="match status" value="1"/>
</dbReference>
<dbReference type="Gene3D" id="1.10.1420.10">
    <property type="match status" value="1"/>
</dbReference>
<keyword evidence="10" id="KW-1133">Transmembrane helix</keyword>
<evidence type="ECO:0000256" key="15">
    <source>
        <dbReference type="ARBA" id="ARBA00073549"/>
    </source>
</evidence>
<dbReference type="GO" id="GO:0005634">
    <property type="term" value="C:nucleus"/>
    <property type="evidence" value="ECO:0007669"/>
    <property type="project" value="UniProtKB-SubCell"/>
</dbReference>
<keyword evidence="12" id="KW-0472">Membrane</keyword>
<evidence type="ECO:0000256" key="16">
    <source>
        <dbReference type="ARBA" id="ARBA00077470"/>
    </source>
</evidence>
<evidence type="ECO:0000256" key="14">
    <source>
        <dbReference type="ARBA" id="ARBA00023254"/>
    </source>
</evidence>
<evidence type="ECO:0000256" key="17">
    <source>
        <dbReference type="SAM" id="MobiDB-lite"/>
    </source>
</evidence>
<dbReference type="Proteomes" id="UP000605986">
    <property type="component" value="Unassembled WGS sequence"/>
</dbReference>
<protein>
    <recommendedName>
        <fullName evidence="15">DNA mismatch repair protein MSH5</fullName>
    </recommendedName>
    <alternativeName>
        <fullName evidence="16">MutS protein homolog 5</fullName>
    </alternativeName>
</protein>
<name>A0A8H4NTU5_9HYPO</name>
<evidence type="ECO:0000256" key="3">
    <source>
        <dbReference type="ARBA" id="ARBA00004286"/>
    </source>
</evidence>
<evidence type="ECO:0000313" key="20">
    <source>
        <dbReference type="EMBL" id="KAF4445068.1"/>
    </source>
</evidence>
<evidence type="ECO:0000256" key="1">
    <source>
        <dbReference type="ARBA" id="ARBA00004123"/>
    </source>
</evidence>
<dbReference type="GO" id="GO:0030983">
    <property type="term" value="F:mismatched DNA binding"/>
    <property type="evidence" value="ECO:0007669"/>
    <property type="project" value="InterPro"/>
</dbReference>
<keyword evidence="13" id="KW-0539">Nucleus</keyword>
<dbReference type="SUPFAM" id="SSF52540">
    <property type="entry name" value="P-loop containing nucleoside triphosphate hydrolases"/>
    <property type="match status" value="1"/>
</dbReference>
<dbReference type="GO" id="GO:0140664">
    <property type="term" value="F:ATP-dependent DNA damage sensor activity"/>
    <property type="evidence" value="ECO:0007669"/>
    <property type="project" value="InterPro"/>
</dbReference>
<dbReference type="InterPro" id="IPR045076">
    <property type="entry name" value="MutS"/>
</dbReference>
<sequence>MTWISKTVTVTGLVLLAHACYSAQEHSVISSTVVHQGQPQPLATHSLPIDISIEALVATLVVVLGLVMGTPKLRPIKWHEWAGKIEREGEAGFRTGGGEVEKDYRGNPFSVLETRPGFIDIRKQRREFTSWVKAEENTPGSSRRGRRREGRSWSGHNSDRGNSIGSSSRSGSTRQRARPRPTDSSRYEKESSLGASSSIRHSAPSRNQAQYTDPSIPNDHAGVRNSSDLIQHEVVMAIDLKENSTIGCAYFSTTDGILHVSEDIATASLDIAEQFVVHIQPTSLLVSARAPASFRDHLEKITTPAGVEEDTNGESIPGLSRPESQAFRQLRYGGCINMNNQISLGCAGALLGDILRRRSVGFLPDGQVAGALFRVAAIRMFYLTTYMYVSTDALLSLQILQTELHPNSQAWGPDANKSSSKESLSVYGLFHHLACTPQGRAKLRQIFLRPMLDIKTISERQRTISVLLQTDNADKIAQLTPILRKIRNMHTTIAQLRKGIEFPSSGQSFDRGVWATIQKFTAQALTLRGIVASLNGGSDIVIFQKLMESLEPASLVVVGDMINKTIDFEQSKARHRSSVRTGVDSQLDQLKRRYDGMDSFLTEVVNHINRELPEWARKYVRSCIFLPQIGFLTVVEPNPVTGNGHYEGEGTAVGAWEKLFTADGAVCYKNSYMRELDDEYGDMYCQIGDREVEIIHGLADKVLEHEEPLLSSSDMCGEFDAILALALGAEKYNWRAPHMVEASVIHIEEGRHPLQELAVPAFVPNSCHLGSNQEEGSPRALILTGPNHSGKSVYLKQTAIIVYLAHIGSFVPANQATIGLTESILTCISPRESMSGGESAFARDMKQVALSTKSSTPRSLILIDEFGKGTNGDDGAGLLAALLDYYLSLGAHCPRLLAATHFHEIFENGYLEHHNGLRLAHMNVRLDWDASLVDDQVTYLFSLEYGHSTSSFGGRCAALNGVPSAVVERAENISKLLARNEDLSAVCARLSQAEEEKLEKAEMAARLFLCQNFGDQDGVDGEGLEGSIKETLEAILSPNT</sequence>
<comment type="similarity">
    <text evidence="4">Belongs to the membrane magnesium transporter (TC 1.A.67) family.</text>
</comment>
<dbReference type="SMART" id="SM00533">
    <property type="entry name" value="MUTSd"/>
    <property type="match status" value="1"/>
</dbReference>
<dbReference type="OrthoDB" id="29596at2759"/>
<dbReference type="SMART" id="SM00534">
    <property type="entry name" value="MUTSac"/>
    <property type="match status" value="1"/>
</dbReference>
<dbReference type="FunFam" id="3.40.50.300:FF:001067">
    <property type="entry name" value="DNA mismatch repair protein MSH5"/>
    <property type="match status" value="1"/>
</dbReference>
<gene>
    <name evidence="20" type="ORF">F53441_10992</name>
</gene>
<feature type="signal peptide" evidence="18">
    <location>
        <begin position="1"/>
        <end position="22"/>
    </location>
</feature>
<dbReference type="InterPro" id="IPR000432">
    <property type="entry name" value="DNA_mismatch_repair_MutS_C"/>
</dbReference>
<evidence type="ECO:0000256" key="2">
    <source>
        <dbReference type="ARBA" id="ARBA00004127"/>
    </source>
</evidence>
<comment type="subcellular location">
    <subcellularLocation>
        <location evidence="3">Chromosome</location>
    </subcellularLocation>
    <subcellularLocation>
        <location evidence="2">Endomembrane system</location>
        <topology evidence="2">Multi-pass membrane protein</topology>
    </subcellularLocation>
    <subcellularLocation>
        <location evidence="1">Nucleus</location>
    </subcellularLocation>
</comment>
<evidence type="ECO:0000256" key="5">
    <source>
        <dbReference type="ARBA" id="ARBA00006271"/>
    </source>
</evidence>
<evidence type="ECO:0000256" key="6">
    <source>
        <dbReference type="ARBA" id="ARBA00022454"/>
    </source>
</evidence>
<evidence type="ECO:0000256" key="10">
    <source>
        <dbReference type="ARBA" id="ARBA00022989"/>
    </source>
</evidence>
<dbReference type="GO" id="GO:0051026">
    <property type="term" value="P:chiasma assembly"/>
    <property type="evidence" value="ECO:0007669"/>
    <property type="project" value="TreeGrafter"/>
</dbReference>
<dbReference type="PROSITE" id="PS00486">
    <property type="entry name" value="DNA_MISMATCH_REPAIR_2"/>
    <property type="match status" value="1"/>
</dbReference>